<comment type="caution">
    <text evidence="1">The sequence shown here is derived from an EMBL/GenBank/DDBJ whole genome shotgun (WGS) entry which is preliminary data.</text>
</comment>
<sequence length="101" mass="11597">MKRMIRYRLKADRVTENEHLAAAVYDELRHVRPAGLRYATFRLDDGVSFVHLVSYDENTAPDVLTSLPSFKAFTAGVRDRCEDPPVTTELKEIGSYGFFER</sequence>
<gene>
    <name evidence="1" type="ORF">WKW77_03770</name>
</gene>
<dbReference type="EMBL" id="JBBKZU010000001">
    <property type="protein sequence ID" value="MEJ8810169.1"/>
    <property type="molecule type" value="Genomic_DNA"/>
</dbReference>
<proteinExistence type="predicted"/>
<accession>A0ABU8VB93</accession>
<dbReference type="Proteomes" id="UP001365846">
    <property type="component" value="Unassembled WGS sequence"/>
</dbReference>
<evidence type="ECO:0000313" key="1">
    <source>
        <dbReference type="EMBL" id="MEJ8810169.1"/>
    </source>
</evidence>
<evidence type="ECO:0000313" key="2">
    <source>
        <dbReference type="Proteomes" id="UP001365846"/>
    </source>
</evidence>
<protein>
    <recommendedName>
        <fullName evidence="3">Quinol monooxygenase YgiN</fullName>
    </recommendedName>
</protein>
<evidence type="ECO:0008006" key="3">
    <source>
        <dbReference type="Google" id="ProtNLM"/>
    </source>
</evidence>
<dbReference type="RefSeq" id="WP_340355467.1">
    <property type="nucleotide sequence ID" value="NZ_JBBKZU010000001.1"/>
</dbReference>
<organism evidence="1 2">
    <name type="scientific">Variovorax ureilyticus</name>
    <dbReference type="NCBI Taxonomy" id="1836198"/>
    <lineage>
        <taxon>Bacteria</taxon>
        <taxon>Pseudomonadati</taxon>
        <taxon>Pseudomonadota</taxon>
        <taxon>Betaproteobacteria</taxon>
        <taxon>Burkholderiales</taxon>
        <taxon>Comamonadaceae</taxon>
        <taxon>Variovorax</taxon>
    </lineage>
</organism>
<reference evidence="1 2" key="1">
    <citation type="submission" date="2024-03" db="EMBL/GenBank/DDBJ databases">
        <title>Novel species of the genus Variovorax.</title>
        <authorList>
            <person name="Liu Q."/>
            <person name="Xin Y.-H."/>
        </authorList>
    </citation>
    <scope>NUCLEOTIDE SEQUENCE [LARGE SCALE GENOMIC DNA]</scope>
    <source>
        <strain evidence="1 2">KACC 18899</strain>
    </source>
</reference>
<name>A0ABU8VB93_9BURK</name>
<keyword evidence="2" id="KW-1185">Reference proteome</keyword>